<evidence type="ECO:0000256" key="1">
    <source>
        <dbReference type="ARBA" id="ARBA00005234"/>
    </source>
</evidence>
<dbReference type="GeneID" id="43594867"/>
<feature type="region of interest" description="Disordered" evidence="4">
    <location>
        <begin position="215"/>
        <end position="262"/>
    </location>
</feature>
<accession>A0A370U2N3</accession>
<dbReference type="GO" id="GO:0019783">
    <property type="term" value="F:ubiquitin-like protein peptidase activity"/>
    <property type="evidence" value="ECO:0007669"/>
    <property type="project" value="UniProtKB-ARBA"/>
</dbReference>
<evidence type="ECO:0000313" key="7">
    <source>
        <dbReference type="Proteomes" id="UP000254866"/>
    </source>
</evidence>
<dbReference type="SUPFAM" id="SSF54001">
    <property type="entry name" value="Cysteine proteinases"/>
    <property type="match status" value="1"/>
</dbReference>
<gene>
    <name evidence="6" type="ORF">BP5553_02018</name>
</gene>
<dbReference type="GO" id="GO:0008234">
    <property type="term" value="F:cysteine-type peptidase activity"/>
    <property type="evidence" value="ECO:0007669"/>
    <property type="project" value="InterPro"/>
</dbReference>
<evidence type="ECO:0000256" key="2">
    <source>
        <dbReference type="ARBA" id="ARBA00022670"/>
    </source>
</evidence>
<keyword evidence="7" id="KW-1185">Reference proteome</keyword>
<dbReference type="EMBL" id="NPIC01000001">
    <property type="protein sequence ID" value="RDL42039.1"/>
    <property type="molecule type" value="Genomic_DNA"/>
</dbReference>
<dbReference type="Proteomes" id="UP000254866">
    <property type="component" value="Unassembled WGS sequence"/>
</dbReference>
<dbReference type="AlphaFoldDB" id="A0A370U2N3"/>
<dbReference type="RefSeq" id="XP_031874695.1">
    <property type="nucleotide sequence ID" value="XM_032010641.1"/>
</dbReference>
<evidence type="ECO:0000256" key="4">
    <source>
        <dbReference type="SAM" id="MobiDB-lite"/>
    </source>
</evidence>
<reference evidence="6 7" key="1">
    <citation type="journal article" date="2018" name="IMA Fungus">
        <title>IMA Genome-F 9: Draft genome sequence of Annulohypoxylon stygium, Aspergillus mulundensis, Berkeleyomyces basicola (syn. Thielaviopsis basicola), Ceratocystis smalleyi, two Cercospora beticola strains, Coleophoma cylindrospora, Fusarium fracticaudum, Phialophora cf. hyalina, and Morchella septimelata.</title>
        <authorList>
            <person name="Wingfield B.D."/>
            <person name="Bills G.F."/>
            <person name="Dong Y."/>
            <person name="Huang W."/>
            <person name="Nel W.J."/>
            <person name="Swalarsk-Parry B.S."/>
            <person name="Vaghefi N."/>
            <person name="Wilken P.M."/>
            <person name="An Z."/>
            <person name="de Beer Z.W."/>
            <person name="De Vos L."/>
            <person name="Chen L."/>
            <person name="Duong T.A."/>
            <person name="Gao Y."/>
            <person name="Hammerbacher A."/>
            <person name="Kikkert J.R."/>
            <person name="Li Y."/>
            <person name="Li H."/>
            <person name="Li K."/>
            <person name="Li Q."/>
            <person name="Liu X."/>
            <person name="Ma X."/>
            <person name="Naidoo K."/>
            <person name="Pethybridge S.J."/>
            <person name="Sun J."/>
            <person name="Steenkamp E.T."/>
            <person name="van der Nest M.A."/>
            <person name="van Wyk S."/>
            <person name="Wingfield M.J."/>
            <person name="Xiong C."/>
            <person name="Yue Q."/>
            <person name="Zhang X."/>
        </authorList>
    </citation>
    <scope>NUCLEOTIDE SEQUENCE [LARGE SCALE GENOMIC DNA]</scope>
    <source>
        <strain evidence="6 7">BP 5553</strain>
    </source>
</reference>
<feature type="domain" description="Ubiquitin-like protease family profile" evidence="5">
    <location>
        <begin position="13"/>
        <end position="183"/>
    </location>
</feature>
<name>A0A370U2N3_9HELO</name>
<protein>
    <recommendedName>
        <fullName evidence="5">Ubiquitin-like protease family profile domain-containing protein</fullName>
    </recommendedName>
</protein>
<evidence type="ECO:0000313" key="6">
    <source>
        <dbReference type="EMBL" id="RDL42039.1"/>
    </source>
</evidence>
<keyword evidence="3" id="KW-0378">Hydrolase</keyword>
<dbReference type="InterPro" id="IPR038765">
    <property type="entry name" value="Papain-like_cys_pep_sf"/>
</dbReference>
<evidence type="ECO:0000259" key="5">
    <source>
        <dbReference type="PROSITE" id="PS50600"/>
    </source>
</evidence>
<comment type="similarity">
    <text evidence="1">Belongs to the peptidase C48 family.</text>
</comment>
<comment type="caution">
    <text evidence="6">The sequence shown here is derived from an EMBL/GenBank/DDBJ whole genome shotgun (WGS) entry which is preliminary data.</text>
</comment>
<proteinExistence type="inferred from homology"/>
<dbReference type="GO" id="GO:0006508">
    <property type="term" value="P:proteolysis"/>
    <property type="evidence" value="ECO:0007669"/>
    <property type="project" value="UniProtKB-KW"/>
</dbReference>
<sequence length="467" mass="51822">MAYQDIFGEAGSEPLTEDDYTSLTSGGMLTDNVLRLAVLYLSPAVQPTNCVALDPSFLNQFEHRLVQYRQEFADSAPPGGDNQKDCYVLMPYLIYNGSSLHGHWVLVIAQPAPNTWTILDSLNMVYYYRNKRRLIAELVVSVLDMWWPRTLDNPAWIFEASDCTHQGVTLNCGIHTVENMFSLMSGYDPRTTYVDGTARRQEYLEFFSALDGRTTTGVRTSQPKASFPNWGPEVQMTTPPDDRNSWKPNVPQQPKVLSPSPSPGLVPTWLKPEQPKTLSHSARWAPYWKPEQPKTHPPFSKRVPPIQALSPIQAVPPIQAGSPIQVTLPLLAKPPFRAAPSILAKPPIQICPHKQAEPPKPAAAWLSPSQSIKANDGSQPTEETETSKFVAEMWRYLEENNLGLPSQASKFSSLGQNTNPEWGFQPPASSENPNPALAHGCPVCDALAPPIPWELGVHSAKCLLRRS</sequence>
<dbReference type="PROSITE" id="PS50600">
    <property type="entry name" value="ULP_PROTEASE"/>
    <property type="match status" value="1"/>
</dbReference>
<feature type="compositionally biased region" description="Polar residues" evidence="4">
    <location>
        <begin position="215"/>
        <end position="224"/>
    </location>
</feature>
<keyword evidence="2" id="KW-0645">Protease</keyword>
<dbReference type="Gene3D" id="3.40.395.10">
    <property type="entry name" value="Adenoviral Proteinase, Chain A"/>
    <property type="match status" value="1"/>
</dbReference>
<dbReference type="InterPro" id="IPR003653">
    <property type="entry name" value="Peptidase_C48_C"/>
</dbReference>
<organism evidence="6 7">
    <name type="scientific">Venustampulla echinocandica</name>
    <dbReference type="NCBI Taxonomy" id="2656787"/>
    <lineage>
        <taxon>Eukaryota</taxon>
        <taxon>Fungi</taxon>
        <taxon>Dikarya</taxon>
        <taxon>Ascomycota</taxon>
        <taxon>Pezizomycotina</taxon>
        <taxon>Leotiomycetes</taxon>
        <taxon>Helotiales</taxon>
        <taxon>Pleuroascaceae</taxon>
        <taxon>Venustampulla</taxon>
    </lineage>
</organism>
<evidence type="ECO:0000256" key="3">
    <source>
        <dbReference type="ARBA" id="ARBA00022801"/>
    </source>
</evidence>